<keyword evidence="2" id="KW-0805">Transcription regulation</keyword>
<evidence type="ECO:0000313" key="11">
    <source>
        <dbReference type="EMBL" id="AIJ24856.1"/>
    </source>
</evidence>
<keyword evidence="7" id="KW-1133">Transmembrane helix</keyword>
<dbReference type="InterPro" id="IPR013249">
    <property type="entry name" value="RNA_pol_sigma70_r4_t2"/>
</dbReference>
<dbReference type="Pfam" id="PF04542">
    <property type="entry name" value="Sigma70_r2"/>
    <property type="match status" value="1"/>
</dbReference>
<dbReference type="Pfam" id="PF13490">
    <property type="entry name" value="zf-HC2"/>
    <property type="match status" value="1"/>
</dbReference>
<name>A0A076N168_AMYME</name>
<dbReference type="STRING" id="1068978.AMETH_4764"/>
<dbReference type="InterPro" id="IPR014284">
    <property type="entry name" value="RNA_pol_sigma-70_dom"/>
</dbReference>
<dbReference type="InterPro" id="IPR007627">
    <property type="entry name" value="RNA_pol_sigma70_r2"/>
</dbReference>
<feature type="domain" description="Putative zinc-finger" evidence="10">
    <location>
        <begin position="307"/>
        <end position="335"/>
    </location>
</feature>
<reference evidence="11 12" key="1">
    <citation type="submission" date="2014-07" db="EMBL/GenBank/DDBJ databases">
        <title>Whole Genome Sequence of the Amycolatopsis methanolica 239.</title>
        <authorList>
            <person name="Tang B."/>
        </authorList>
    </citation>
    <scope>NUCLEOTIDE SEQUENCE [LARGE SCALE GENOMIC DNA]</scope>
    <source>
        <strain evidence="11 12">239</strain>
    </source>
</reference>
<dbReference type="EMBL" id="CP009110">
    <property type="protein sequence ID" value="AIJ24856.1"/>
    <property type="molecule type" value="Genomic_DNA"/>
</dbReference>
<dbReference type="Proteomes" id="UP000062973">
    <property type="component" value="Chromosome"/>
</dbReference>
<protein>
    <submittedName>
        <fullName evidence="11">RNA polymerase sigma-70 factor, ECF subfamily</fullName>
    </submittedName>
</protein>
<dbReference type="GO" id="GO:0006352">
    <property type="term" value="P:DNA-templated transcription initiation"/>
    <property type="evidence" value="ECO:0007669"/>
    <property type="project" value="InterPro"/>
</dbReference>
<dbReference type="InterPro" id="IPR036388">
    <property type="entry name" value="WH-like_DNA-bd_sf"/>
</dbReference>
<dbReference type="GO" id="GO:0003677">
    <property type="term" value="F:DNA binding"/>
    <property type="evidence" value="ECO:0007669"/>
    <property type="project" value="UniProtKB-KW"/>
</dbReference>
<dbReference type="HOGENOM" id="CLU_598055_0_0_11"/>
<dbReference type="InterPro" id="IPR013325">
    <property type="entry name" value="RNA_pol_sigma_r2"/>
</dbReference>
<dbReference type="CDD" id="cd06171">
    <property type="entry name" value="Sigma70_r4"/>
    <property type="match status" value="1"/>
</dbReference>
<dbReference type="PATRIC" id="fig|1068978.7.peg.5123"/>
<dbReference type="InterPro" id="IPR013324">
    <property type="entry name" value="RNA_pol_sigma_r3/r4-like"/>
</dbReference>
<dbReference type="InterPro" id="IPR027383">
    <property type="entry name" value="Znf_put"/>
</dbReference>
<keyword evidence="5" id="KW-0804">Transcription</keyword>
<dbReference type="PANTHER" id="PTHR43133">
    <property type="entry name" value="RNA POLYMERASE ECF-TYPE SIGMA FACTO"/>
    <property type="match status" value="1"/>
</dbReference>
<evidence type="ECO:0000259" key="8">
    <source>
        <dbReference type="Pfam" id="PF04542"/>
    </source>
</evidence>
<dbReference type="eggNOG" id="COG1595">
    <property type="taxonomic scope" value="Bacteria"/>
</dbReference>
<dbReference type="NCBIfam" id="TIGR02937">
    <property type="entry name" value="sigma70-ECF"/>
    <property type="match status" value="1"/>
</dbReference>
<evidence type="ECO:0000256" key="3">
    <source>
        <dbReference type="ARBA" id="ARBA00023082"/>
    </source>
</evidence>
<feature type="region of interest" description="Disordered" evidence="6">
    <location>
        <begin position="106"/>
        <end position="128"/>
    </location>
</feature>
<evidence type="ECO:0000256" key="4">
    <source>
        <dbReference type="ARBA" id="ARBA00023125"/>
    </source>
</evidence>
<keyword evidence="7" id="KW-0812">Transmembrane</keyword>
<dbReference type="Gene3D" id="1.10.10.1320">
    <property type="entry name" value="Anti-sigma factor, zinc-finger domain"/>
    <property type="match status" value="1"/>
</dbReference>
<sequence length="457" mass="48895">MPGERHLVRAVGPGEGSDERGVDAVQLLCRGRGHGLPRPGARAVTRGPRRGGGVLVVAVQGESRAVDHDAAEVGAASAAGTDWGGSGAGEPVSHAVITARTTQPVVSGVSAGDRGTSGRLPGIHSGRKRFGSRGNDDLATALYREFGRPLLAFVITLTGGDRLWAGDVVQETLIRAWRNADKLDREPEMPRAWLHTVARRIVIDGWRSRRARPQEVEEPDANSVGVPDESDRALAAMMLYEALQTLSAEHREAVLRTYVHGRTVNEVAETLGVPPGTVKSRIYHAVRALPLAAGAGVSGMGKPAHTDIAAYVLGVLDDADNAVFEAHLLDCPNCQLDVLEMHELPDLLDEIRRYWPEPPVPAPRVLAPTLDEAAASRRRRTLVRRVLAVAAMLIIAGPLVTLAVVPSQAPARLRGRAATAHHAGLRHPARRPGRRKVQSGLLPGGEPQPAVRPRRLR</sequence>
<feature type="domain" description="RNA polymerase sigma-70 region 2" evidence="8">
    <location>
        <begin position="142"/>
        <end position="211"/>
    </location>
</feature>
<dbReference type="AlphaFoldDB" id="A0A076N168"/>
<proteinExistence type="inferred from homology"/>
<dbReference type="PANTHER" id="PTHR43133:SF52">
    <property type="entry name" value="ECF RNA POLYMERASE SIGMA FACTOR SIGL"/>
    <property type="match status" value="1"/>
</dbReference>
<evidence type="ECO:0000256" key="6">
    <source>
        <dbReference type="SAM" id="MobiDB-lite"/>
    </source>
</evidence>
<dbReference type="KEGG" id="amq:AMETH_4764"/>
<dbReference type="GO" id="GO:0016987">
    <property type="term" value="F:sigma factor activity"/>
    <property type="evidence" value="ECO:0007669"/>
    <property type="project" value="UniProtKB-KW"/>
</dbReference>
<organism evidence="11 12">
    <name type="scientific">Amycolatopsis methanolica 239</name>
    <dbReference type="NCBI Taxonomy" id="1068978"/>
    <lineage>
        <taxon>Bacteria</taxon>
        <taxon>Bacillati</taxon>
        <taxon>Actinomycetota</taxon>
        <taxon>Actinomycetes</taxon>
        <taxon>Pseudonocardiales</taxon>
        <taxon>Pseudonocardiaceae</taxon>
        <taxon>Amycolatopsis</taxon>
        <taxon>Amycolatopsis methanolica group</taxon>
    </lineage>
</organism>
<feature type="transmembrane region" description="Helical" evidence="7">
    <location>
        <begin position="386"/>
        <end position="405"/>
    </location>
</feature>
<gene>
    <name evidence="11" type="ORF">AMETH_4764</name>
</gene>
<evidence type="ECO:0000259" key="10">
    <source>
        <dbReference type="Pfam" id="PF13490"/>
    </source>
</evidence>
<feature type="domain" description="RNA polymerase sigma factor 70 region 4 type 2" evidence="9">
    <location>
        <begin position="237"/>
        <end position="289"/>
    </location>
</feature>
<evidence type="ECO:0000256" key="2">
    <source>
        <dbReference type="ARBA" id="ARBA00023015"/>
    </source>
</evidence>
<evidence type="ECO:0000256" key="5">
    <source>
        <dbReference type="ARBA" id="ARBA00023163"/>
    </source>
</evidence>
<dbReference type="Gene3D" id="1.10.10.10">
    <property type="entry name" value="Winged helix-like DNA-binding domain superfamily/Winged helix DNA-binding domain"/>
    <property type="match status" value="1"/>
</dbReference>
<evidence type="ECO:0000313" key="12">
    <source>
        <dbReference type="Proteomes" id="UP000062973"/>
    </source>
</evidence>
<comment type="similarity">
    <text evidence="1">Belongs to the sigma-70 factor family. ECF subfamily.</text>
</comment>
<dbReference type="SUPFAM" id="SSF88946">
    <property type="entry name" value="Sigma2 domain of RNA polymerase sigma factors"/>
    <property type="match status" value="1"/>
</dbReference>
<dbReference type="Gene3D" id="1.10.1740.10">
    <property type="match status" value="1"/>
</dbReference>
<dbReference type="InterPro" id="IPR039425">
    <property type="entry name" value="RNA_pol_sigma-70-like"/>
</dbReference>
<evidence type="ECO:0000256" key="7">
    <source>
        <dbReference type="SAM" id="Phobius"/>
    </source>
</evidence>
<dbReference type="InterPro" id="IPR041916">
    <property type="entry name" value="Anti_sigma_zinc_sf"/>
</dbReference>
<keyword evidence="3" id="KW-0731">Sigma factor</keyword>
<evidence type="ECO:0000256" key="1">
    <source>
        <dbReference type="ARBA" id="ARBA00010641"/>
    </source>
</evidence>
<keyword evidence="7" id="KW-0472">Membrane</keyword>
<keyword evidence="4" id="KW-0238">DNA-binding</keyword>
<feature type="region of interest" description="Disordered" evidence="6">
    <location>
        <begin position="415"/>
        <end position="457"/>
    </location>
</feature>
<keyword evidence="12" id="KW-1185">Reference proteome</keyword>
<evidence type="ECO:0000259" key="9">
    <source>
        <dbReference type="Pfam" id="PF08281"/>
    </source>
</evidence>
<dbReference type="SUPFAM" id="SSF88659">
    <property type="entry name" value="Sigma3 and sigma4 domains of RNA polymerase sigma factors"/>
    <property type="match status" value="1"/>
</dbReference>
<accession>A0A076N168</accession>
<feature type="compositionally biased region" description="Basic residues" evidence="6">
    <location>
        <begin position="423"/>
        <end position="437"/>
    </location>
</feature>
<dbReference type="Pfam" id="PF08281">
    <property type="entry name" value="Sigma70_r4_2"/>
    <property type="match status" value="1"/>
</dbReference>